<evidence type="ECO:0000256" key="1">
    <source>
        <dbReference type="SAM" id="MobiDB-lite"/>
    </source>
</evidence>
<organism evidence="2 3">
    <name type="scientific">Pontibacter qinzhouensis</name>
    <dbReference type="NCBI Taxonomy" id="2603253"/>
    <lineage>
        <taxon>Bacteria</taxon>
        <taxon>Pseudomonadati</taxon>
        <taxon>Bacteroidota</taxon>
        <taxon>Cytophagia</taxon>
        <taxon>Cytophagales</taxon>
        <taxon>Hymenobacteraceae</taxon>
        <taxon>Pontibacter</taxon>
    </lineage>
</organism>
<evidence type="ECO:0000313" key="3">
    <source>
        <dbReference type="Proteomes" id="UP000321926"/>
    </source>
</evidence>
<gene>
    <name evidence="2" type="ORF">FVR03_01310</name>
</gene>
<feature type="compositionally biased region" description="Pro residues" evidence="1">
    <location>
        <begin position="82"/>
        <end position="91"/>
    </location>
</feature>
<accession>A0A5C8KEZ3</accession>
<sequence length="200" mass="21904">MADRAKVLAAIEARLKGKSLSKNFKENIATKWAEKIDTDENIDAYIEDREDILIEASSEADRRATEAATKAKGDTTKKDPDTPPTVPAPEPPKTDDTPAWAKALMQEVQTLKAEKQAQTVQQKVLSDERLKTVPKSYLKGRPLPTSEDEVDSWIEATTTDYKEFAQEMKLQNFGNDTPPSGSGSPTGKVASKAEIEAVGL</sequence>
<dbReference type="OrthoDB" id="1345538at2"/>
<dbReference type="AlphaFoldDB" id="A0A5C8KEZ3"/>
<feature type="region of interest" description="Disordered" evidence="1">
    <location>
        <begin position="56"/>
        <end position="98"/>
    </location>
</feature>
<reference evidence="2 3" key="1">
    <citation type="submission" date="2019-08" db="EMBL/GenBank/DDBJ databases">
        <authorList>
            <person name="Shi S."/>
        </authorList>
    </citation>
    <scope>NUCLEOTIDE SEQUENCE [LARGE SCALE GENOMIC DNA]</scope>
    <source>
        <strain evidence="2 3">GY10130</strain>
    </source>
</reference>
<feature type="compositionally biased region" description="Basic and acidic residues" evidence="1">
    <location>
        <begin position="191"/>
        <end position="200"/>
    </location>
</feature>
<evidence type="ECO:0000313" key="2">
    <source>
        <dbReference type="EMBL" id="TXK52382.1"/>
    </source>
</evidence>
<dbReference type="RefSeq" id="WP_147919954.1">
    <property type="nucleotide sequence ID" value="NZ_VRTY01000003.1"/>
</dbReference>
<feature type="region of interest" description="Disordered" evidence="1">
    <location>
        <begin position="171"/>
        <end position="200"/>
    </location>
</feature>
<proteinExistence type="predicted"/>
<keyword evidence="3" id="KW-1185">Reference proteome</keyword>
<dbReference type="Proteomes" id="UP000321926">
    <property type="component" value="Unassembled WGS sequence"/>
</dbReference>
<feature type="compositionally biased region" description="Basic and acidic residues" evidence="1">
    <location>
        <begin position="59"/>
        <end position="81"/>
    </location>
</feature>
<name>A0A5C8KEZ3_9BACT</name>
<protein>
    <submittedName>
        <fullName evidence="2">Uncharacterized protein</fullName>
    </submittedName>
</protein>
<feature type="compositionally biased region" description="Polar residues" evidence="1">
    <location>
        <begin position="172"/>
        <end position="185"/>
    </location>
</feature>
<comment type="caution">
    <text evidence="2">The sequence shown here is derived from an EMBL/GenBank/DDBJ whole genome shotgun (WGS) entry which is preliminary data.</text>
</comment>
<dbReference type="EMBL" id="VRTY01000003">
    <property type="protein sequence ID" value="TXK52382.1"/>
    <property type="molecule type" value="Genomic_DNA"/>
</dbReference>